<geneLocation type="plasmid" evidence="1 2">
    <name>pdjl-6-4</name>
</geneLocation>
<name>A0AB38RNN4_RHOSG</name>
<dbReference type="RefSeq" id="WP_064075111.1">
    <property type="nucleotide sequence ID" value="NZ_CP096567.1"/>
</dbReference>
<dbReference type="EMBL" id="CP096567">
    <property type="protein sequence ID" value="UPU46699.1"/>
    <property type="molecule type" value="Genomic_DNA"/>
</dbReference>
<organism evidence="1 2">
    <name type="scientific">Rhodococcus qingshengii JCM 15477</name>
    <dbReference type="NCBI Taxonomy" id="1303681"/>
    <lineage>
        <taxon>Bacteria</taxon>
        <taxon>Bacillati</taxon>
        <taxon>Actinomycetota</taxon>
        <taxon>Actinomycetes</taxon>
        <taxon>Mycobacteriales</taxon>
        <taxon>Nocardiaceae</taxon>
        <taxon>Rhodococcus</taxon>
        <taxon>Rhodococcus erythropolis group</taxon>
    </lineage>
</organism>
<protein>
    <submittedName>
        <fullName evidence="1">Uncharacterized protein</fullName>
    </submittedName>
</protein>
<dbReference type="Proteomes" id="UP000831484">
    <property type="component" value="Plasmid pdjl-6-4"/>
</dbReference>
<gene>
    <name evidence="1" type="ORF">M0639_31300</name>
</gene>
<evidence type="ECO:0000313" key="1">
    <source>
        <dbReference type="EMBL" id="UPU46699.1"/>
    </source>
</evidence>
<dbReference type="AlphaFoldDB" id="A0AB38RNN4"/>
<evidence type="ECO:0000313" key="2">
    <source>
        <dbReference type="Proteomes" id="UP000831484"/>
    </source>
</evidence>
<proteinExistence type="predicted"/>
<accession>A0AB38RNN4</accession>
<reference evidence="2" key="1">
    <citation type="journal article" date="2022" name="Environ. Microbiol.">
        <title>Functional analysis, diversity, and distribution of carbendazim hydrolases MheI and CbmA, responsible for the initial step in carbendazim degradation.</title>
        <authorList>
            <person name="Zhang M."/>
            <person name="Bai X."/>
            <person name="Li Q."/>
            <person name="Zhang L."/>
            <person name="Zhu Q."/>
            <person name="Gao S."/>
            <person name="Ke Z."/>
            <person name="Jiang M."/>
            <person name="Hu J."/>
            <person name="Qiu J."/>
            <person name="Hong Q."/>
        </authorList>
    </citation>
    <scope>NUCLEOTIDE SEQUENCE [LARGE SCALE GENOMIC DNA]</scope>
    <source>
        <strain evidence="2">djl-6</strain>
    </source>
</reference>
<keyword evidence="2" id="KW-1185">Reference proteome</keyword>
<sequence>MLSTFVLAREGVVERRFELGRIADPSDQTSLEGYLDEELGLDWEQWMSAGVCLQARIAGVTSLSEMPIEPMITETCT</sequence>
<keyword evidence="1" id="KW-0614">Plasmid</keyword>